<dbReference type="PANTHER" id="PTHR46401:SF2">
    <property type="entry name" value="GLYCOSYLTRANSFERASE WBBK-RELATED"/>
    <property type="match status" value="1"/>
</dbReference>
<sequence>MTNPNAPKILINCSNLHVGGAVAVASSFIDCLSRFEDVRAEISLLVSSLVLKNLHALGTDTSIFKSVVVLDCYGIKSMWQGVDKYFVGQDVVFTVFGPSYFLFKRTHHLFGFAQPSIIYPNNSMTKRMGLISRLKLRAKFKLQELFFSRADQFVVELEHVKVGLEKLYFFKGKAIDVVYSTVDSVFSQTERWQPVTIPDTTSIKLGIISRNYPHKNLACLPMLKHVLRERHSLDVDFFVTFPEQEWQQCTPFFRENIVNVGPLTLTQCPSFYTAMDGVIFPSLLECFSAVPIETMMMKRPLFASDLPFIRDCCHEHAYYFDPLNVDAMADVIADYYAGLPAAHEKPLADAYEFVQGYPGPNHRAQAYIDLVLKAAAQLQHH</sequence>
<comment type="caution">
    <text evidence="2">The sequence shown here is derived from an EMBL/GenBank/DDBJ whole genome shotgun (WGS) entry which is preliminary data.</text>
</comment>
<dbReference type="AlphaFoldDB" id="A0A854A0E1"/>
<dbReference type="Proteomes" id="UP000185990">
    <property type="component" value="Unassembled WGS sequence"/>
</dbReference>
<name>A0A854A0E1_9PSED</name>
<evidence type="ECO:0000313" key="2">
    <source>
        <dbReference type="EMBL" id="OKA28084.1"/>
    </source>
</evidence>
<dbReference type="PANTHER" id="PTHR46401">
    <property type="entry name" value="GLYCOSYLTRANSFERASE WBBK-RELATED"/>
    <property type="match status" value="1"/>
</dbReference>
<reference evidence="2 3" key="1">
    <citation type="submission" date="2016-11" db="EMBL/GenBank/DDBJ databases">
        <title>Draft genome of Pseudomonas versuta A4R1.12.</title>
        <authorList>
            <person name="See-Too W.-S."/>
        </authorList>
    </citation>
    <scope>NUCLEOTIDE SEQUENCE [LARGE SCALE GENOMIC DNA]</scope>
    <source>
        <strain evidence="2 3">A4R1.12</strain>
    </source>
</reference>
<dbReference type="GO" id="GO:0016757">
    <property type="term" value="F:glycosyltransferase activity"/>
    <property type="evidence" value="ECO:0007669"/>
    <property type="project" value="TreeGrafter"/>
</dbReference>
<dbReference type="GO" id="GO:0009103">
    <property type="term" value="P:lipopolysaccharide biosynthetic process"/>
    <property type="evidence" value="ECO:0007669"/>
    <property type="project" value="TreeGrafter"/>
</dbReference>
<dbReference type="Pfam" id="PF13692">
    <property type="entry name" value="Glyco_trans_1_4"/>
    <property type="match status" value="1"/>
</dbReference>
<dbReference type="EMBL" id="MPJD01000005">
    <property type="protein sequence ID" value="OKA28084.1"/>
    <property type="molecule type" value="Genomic_DNA"/>
</dbReference>
<accession>A0A854A0E1</accession>
<organism evidence="2 3">
    <name type="scientific">Pseudomonas versuta</name>
    <dbReference type="NCBI Taxonomy" id="1788301"/>
    <lineage>
        <taxon>Bacteria</taxon>
        <taxon>Pseudomonadati</taxon>
        <taxon>Pseudomonadota</taxon>
        <taxon>Gammaproteobacteria</taxon>
        <taxon>Pseudomonadales</taxon>
        <taxon>Pseudomonadaceae</taxon>
        <taxon>Pseudomonas</taxon>
    </lineage>
</organism>
<evidence type="ECO:0000256" key="1">
    <source>
        <dbReference type="ARBA" id="ARBA00022679"/>
    </source>
</evidence>
<protein>
    <submittedName>
        <fullName evidence="2">Group 1 glycosyl transferase</fullName>
    </submittedName>
</protein>
<evidence type="ECO:0000313" key="3">
    <source>
        <dbReference type="Proteomes" id="UP000185990"/>
    </source>
</evidence>
<dbReference type="RefSeq" id="WP_073508983.1">
    <property type="nucleotide sequence ID" value="NZ_MPJD01000005.1"/>
</dbReference>
<gene>
    <name evidence="2" type="ORF">BOH74_03785</name>
</gene>
<dbReference type="Gene3D" id="3.40.50.2000">
    <property type="entry name" value="Glycogen Phosphorylase B"/>
    <property type="match status" value="1"/>
</dbReference>
<keyword evidence="1 2" id="KW-0808">Transferase</keyword>
<proteinExistence type="predicted"/>
<dbReference type="SUPFAM" id="SSF53756">
    <property type="entry name" value="UDP-Glycosyltransferase/glycogen phosphorylase"/>
    <property type="match status" value="1"/>
</dbReference>